<dbReference type="InterPro" id="IPR024185">
    <property type="entry name" value="FTHF_cligase-like_sf"/>
</dbReference>
<reference evidence="2 3" key="1">
    <citation type="submission" date="2020-04" db="EMBL/GenBank/DDBJ databases">
        <title>Rhodospirillaceae bacterium KN72 isolated from deep sea.</title>
        <authorList>
            <person name="Zhang D.-C."/>
        </authorList>
    </citation>
    <scope>NUCLEOTIDE SEQUENCE [LARGE SCALE GENOMIC DNA]</scope>
    <source>
        <strain evidence="2 3">KN72</strain>
    </source>
</reference>
<dbReference type="EMBL" id="JABBNT010000003">
    <property type="protein sequence ID" value="NMM45043.1"/>
    <property type="molecule type" value="Genomic_DNA"/>
</dbReference>
<protein>
    <submittedName>
        <fullName evidence="2">LUD domain-containing protein</fullName>
    </submittedName>
</protein>
<dbReference type="RefSeq" id="WP_169625419.1">
    <property type="nucleotide sequence ID" value="NZ_JABBNT010000003.1"/>
</dbReference>
<dbReference type="InterPro" id="IPR037171">
    <property type="entry name" value="NagB/RpiA_transferase-like"/>
</dbReference>
<name>A0A7Y0E0K7_9PROT</name>
<organism evidence="2 3">
    <name type="scientific">Pacificispira spongiicola</name>
    <dbReference type="NCBI Taxonomy" id="2729598"/>
    <lineage>
        <taxon>Bacteria</taxon>
        <taxon>Pseudomonadati</taxon>
        <taxon>Pseudomonadota</taxon>
        <taxon>Alphaproteobacteria</taxon>
        <taxon>Rhodospirillales</taxon>
        <taxon>Rhodospirillaceae</taxon>
        <taxon>Pacificispira</taxon>
    </lineage>
</organism>
<gene>
    <name evidence="2" type="ORF">HH303_11180</name>
</gene>
<comment type="caution">
    <text evidence="2">The sequence shown here is derived from an EMBL/GenBank/DDBJ whole genome shotgun (WGS) entry which is preliminary data.</text>
</comment>
<evidence type="ECO:0000313" key="3">
    <source>
        <dbReference type="Proteomes" id="UP000539372"/>
    </source>
</evidence>
<dbReference type="AlphaFoldDB" id="A0A7Y0E0K7"/>
<feature type="domain" description="LUD" evidence="1">
    <location>
        <begin position="126"/>
        <end position="225"/>
    </location>
</feature>
<keyword evidence="3" id="KW-1185">Reference proteome</keyword>
<dbReference type="Pfam" id="PF02589">
    <property type="entry name" value="LUD_dom"/>
    <property type="match status" value="1"/>
</dbReference>
<dbReference type="Gene3D" id="3.40.50.10420">
    <property type="entry name" value="NagB/RpiA/CoA transferase-like"/>
    <property type="match status" value="1"/>
</dbReference>
<evidence type="ECO:0000313" key="2">
    <source>
        <dbReference type="EMBL" id="NMM45043.1"/>
    </source>
</evidence>
<evidence type="ECO:0000259" key="1">
    <source>
        <dbReference type="Pfam" id="PF02589"/>
    </source>
</evidence>
<dbReference type="InterPro" id="IPR003741">
    <property type="entry name" value="LUD_dom"/>
</dbReference>
<dbReference type="PANTHER" id="PTHR43682">
    <property type="entry name" value="LACTATE UTILIZATION PROTEIN C"/>
    <property type="match status" value="1"/>
</dbReference>
<dbReference type="Proteomes" id="UP000539372">
    <property type="component" value="Unassembled WGS sequence"/>
</dbReference>
<sequence length="228" mass="24243">MSDSRSAILGRIRAAKGRQGPLDEAKQAELRARLTGRPRGIIPTRAQGDASELVAAFSERARAVESSVAALAGLDDLPDAIADYLAQHNLPATLRVAPHDDLNPVDWAKRPTLSVSAGPSDGKDAVGVTRAFAGIAETGTLMLEAGPQAPTTLNFLPETHIVVLKRSEIVGAYEDAWDRLRDKIGPDGMLSRVVNMITGPSRTGDIEQTIELGAHGPLRLHILILENG</sequence>
<proteinExistence type="predicted"/>
<dbReference type="SUPFAM" id="SSF100950">
    <property type="entry name" value="NagB/RpiA/CoA transferase-like"/>
    <property type="match status" value="1"/>
</dbReference>
<dbReference type="PANTHER" id="PTHR43682:SF1">
    <property type="entry name" value="LACTATE UTILIZATION PROTEIN C"/>
    <property type="match status" value="1"/>
</dbReference>
<accession>A0A7Y0E0K7</accession>